<dbReference type="AlphaFoldDB" id="A0DJA7"/>
<accession>A0DJA7</accession>
<dbReference type="HOGENOM" id="CLU_1848972_0_0_1"/>
<evidence type="ECO:0000313" key="2">
    <source>
        <dbReference type="Proteomes" id="UP000000600"/>
    </source>
</evidence>
<dbReference type="EMBL" id="CT868463">
    <property type="protein sequence ID" value="CAK83124.1"/>
    <property type="molecule type" value="Genomic_DNA"/>
</dbReference>
<dbReference type="KEGG" id="ptm:GSPATT00017468001"/>
<protein>
    <submittedName>
        <fullName evidence="1">Uncharacterized protein</fullName>
    </submittedName>
</protein>
<gene>
    <name evidence="1" type="ORF">GSPATT00017468001</name>
</gene>
<dbReference type="RefSeq" id="XP_001450521.1">
    <property type="nucleotide sequence ID" value="XM_001450484.2"/>
</dbReference>
<proteinExistence type="predicted"/>
<dbReference type="OrthoDB" id="316578at2759"/>
<name>A0DJA7_PARTE</name>
<organism evidence="1 2">
    <name type="scientific">Paramecium tetraurelia</name>
    <dbReference type="NCBI Taxonomy" id="5888"/>
    <lineage>
        <taxon>Eukaryota</taxon>
        <taxon>Sar</taxon>
        <taxon>Alveolata</taxon>
        <taxon>Ciliophora</taxon>
        <taxon>Intramacronucleata</taxon>
        <taxon>Oligohymenophorea</taxon>
        <taxon>Peniculida</taxon>
        <taxon>Parameciidae</taxon>
        <taxon>Paramecium</taxon>
    </lineage>
</organism>
<reference evidence="1 2" key="1">
    <citation type="journal article" date="2006" name="Nature">
        <title>Global trends of whole-genome duplications revealed by the ciliate Paramecium tetraurelia.</title>
        <authorList>
            <consortium name="Genoscope"/>
            <person name="Aury J.-M."/>
            <person name="Jaillon O."/>
            <person name="Duret L."/>
            <person name="Noel B."/>
            <person name="Jubin C."/>
            <person name="Porcel B.M."/>
            <person name="Segurens B."/>
            <person name="Daubin V."/>
            <person name="Anthouard V."/>
            <person name="Aiach N."/>
            <person name="Arnaiz O."/>
            <person name="Billaut A."/>
            <person name="Beisson J."/>
            <person name="Blanc I."/>
            <person name="Bouhouche K."/>
            <person name="Camara F."/>
            <person name="Duharcourt S."/>
            <person name="Guigo R."/>
            <person name="Gogendeau D."/>
            <person name="Katinka M."/>
            <person name="Keller A.-M."/>
            <person name="Kissmehl R."/>
            <person name="Klotz C."/>
            <person name="Koll F."/>
            <person name="Le Moue A."/>
            <person name="Lepere C."/>
            <person name="Malinsky S."/>
            <person name="Nowacki M."/>
            <person name="Nowak J.K."/>
            <person name="Plattner H."/>
            <person name="Poulain J."/>
            <person name="Ruiz F."/>
            <person name="Serrano V."/>
            <person name="Zagulski M."/>
            <person name="Dessen P."/>
            <person name="Betermier M."/>
            <person name="Weissenbach J."/>
            <person name="Scarpelli C."/>
            <person name="Schachter V."/>
            <person name="Sperling L."/>
            <person name="Meyer E."/>
            <person name="Cohen J."/>
            <person name="Wincker P."/>
        </authorList>
    </citation>
    <scope>NUCLEOTIDE SEQUENCE [LARGE SCALE GENOMIC DNA]</scope>
    <source>
        <strain evidence="1 2">Stock d4-2</strain>
    </source>
</reference>
<dbReference type="GeneID" id="5036317"/>
<keyword evidence="2" id="KW-1185">Reference proteome</keyword>
<dbReference type="InParanoid" id="A0DJA7"/>
<dbReference type="Proteomes" id="UP000000600">
    <property type="component" value="Unassembled WGS sequence"/>
</dbReference>
<evidence type="ECO:0000313" key="1">
    <source>
        <dbReference type="EMBL" id="CAK83124.1"/>
    </source>
</evidence>
<sequence>MVVFFYMKDFFPLNFGNFQIHKSRGWYLHPEYSRGFSQAPYGWNMNLYSALEYVKTSKEINQIVATKICLPSFKLPLQNSSLLPNVNPDPTILRICQNPLFEASGTLILQGQFINHQGIDLKSLFKSKGRCILEDLKQM</sequence>